<accession>A0ABN8R496</accession>
<feature type="region of interest" description="Disordered" evidence="1">
    <location>
        <begin position="295"/>
        <end position="321"/>
    </location>
</feature>
<comment type="caution">
    <text evidence="3">The sequence shown here is derived from an EMBL/GenBank/DDBJ whole genome shotgun (WGS) entry which is preliminary data.</text>
</comment>
<organism evidence="3 4">
    <name type="scientific">Porites lobata</name>
    <dbReference type="NCBI Taxonomy" id="104759"/>
    <lineage>
        <taxon>Eukaryota</taxon>
        <taxon>Metazoa</taxon>
        <taxon>Cnidaria</taxon>
        <taxon>Anthozoa</taxon>
        <taxon>Hexacorallia</taxon>
        <taxon>Scleractinia</taxon>
        <taxon>Fungiina</taxon>
        <taxon>Poritidae</taxon>
        <taxon>Porites</taxon>
    </lineage>
</organism>
<evidence type="ECO:0000313" key="3">
    <source>
        <dbReference type="EMBL" id="CAH3173860.1"/>
    </source>
</evidence>
<evidence type="ECO:0000313" key="4">
    <source>
        <dbReference type="Proteomes" id="UP001159405"/>
    </source>
</evidence>
<protein>
    <recommendedName>
        <fullName evidence="2">ZU5 domain-containing protein</fullName>
    </recommendedName>
</protein>
<keyword evidence="4" id="KW-1185">Reference proteome</keyword>
<dbReference type="Proteomes" id="UP001159405">
    <property type="component" value="Unassembled WGS sequence"/>
</dbReference>
<feature type="non-terminal residue" evidence="3">
    <location>
        <position position="1"/>
    </location>
</feature>
<evidence type="ECO:0000256" key="1">
    <source>
        <dbReference type="SAM" id="MobiDB-lite"/>
    </source>
</evidence>
<dbReference type="PROSITE" id="PS51145">
    <property type="entry name" value="ZU5"/>
    <property type="match status" value="1"/>
</dbReference>
<sequence length="321" mass="37007">ALEFNCTVTEFPGVSVTVPESCVPVNEDFSLTVKVQEVPQGDDNKKREGPIIHIFCSEEVTLAQPATITIPFTLRKELEDVYLRDEELREMRIFHAKDESSAWAELHPKDFKVENGVVTFQVSHFSMFWPWFHYAVPILLTTAMVGHRYWLSRPWTVKLEAWLCKTVIRGSLALILRCYPDNLKEELRNVTSNLIVLYHGIPIEQTCRHGDVFFFSLVSLYPTEDEQLSEEEMQIKVQANKIMLPECKSDVIRVQPPGDSNNPQIEFFKRSENGGKEIIRKMCLLPEKSSDFNEFQGTSEWSQRPRPISKGKHNSKVGEFL</sequence>
<proteinExistence type="predicted"/>
<dbReference type="Gene3D" id="2.60.220.30">
    <property type="match status" value="1"/>
</dbReference>
<dbReference type="EMBL" id="CALNXK010000185">
    <property type="protein sequence ID" value="CAH3173860.1"/>
    <property type="molecule type" value="Genomic_DNA"/>
</dbReference>
<dbReference type="InterPro" id="IPR000906">
    <property type="entry name" value="ZU5_dom"/>
</dbReference>
<evidence type="ECO:0000259" key="2">
    <source>
        <dbReference type="PROSITE" id="PS51145"/>
    </source>
</evidence>
<name>A0ABN8R496_9CNID</name>
<gene>
    <name evidence="3" type="ORF">PLOB_00014474</name>
</gene>
<feature type="domain" description="ZU5" evidence="2">
    <location>
        <begin position="1"/>
        <end position="134"/>
    </location>
</feature>
<reference evidence="3 4" key="1">
    <citation type="submission" date="2022-05" db="EMBL/GenBank/DDBJ databases">
        <authorList>
            <consortium name="Genoscope - CEA"/>
            <person name="William W."/>
        </authorList>
    </citation>
    <scope>NUCLEOTIDE SEQUENCE [LARGE SCALE GENOMIC DNA]</scope>
</reference>